<dbReference type="AlphaFoldDB" id="A0A1Z5IC52"/>
<gene>
    <name evidence="8" type="ORF">IWT30_01375</name>
</gene>
<dbReference type="NCBIfam" id="TIGR03715">
    <property type="entry name" value="KxYKxGKxW"/>
    <property type="match status" value="1"/>
</dbReference>
<protein>
    <submittedName>
        <fullName evidence="8">Mucus-binding protein, LPXTG-motif cell wall anchor</fullName>
    </submittedName>
</protein>
<keyword evidence="6" id="KW-0472">Membrane</keyword>
<accession>A0A1Z5IC52</accession>
<evidence type="ECO:0000313" key="8">
    <source>
        <dbReference type="EMBL" id="GAW99406.1"/>
    </source>
</evidence>
<comment type="caution">
    <text evidence="8">The sequence shown here is derived from an EMBL/GenBank/DDBJ whole genome shotgun (WGS) entry which is preliminary data.</text>
</comment>
<feature type="region of interest" description="Disordered" evidence="5">
    <location>
        <begin position="1050"/>
        <end position="1110"/>
    </location>
</feature>
<evidence type="ECO:0000256" key="1">
    <source>
        <dbReference type="ARBA" id="ARBA00022512"/>
    </source>
</evidence>
<evidence type="ECO:0000313" key="9">
    <source>
        <dbReference type="Proteomes" id="UP000198374"/>
    </source>
</evidence>
<feature type="region of interest" description="Disordered" evidence="5">
    <location>
        <begin position="80"/>
        <end position="105"/>
    </location>
</feature>
<dbReference type="InterPro" id="IPR022263">
    <property type="entry name" value="KxYKxGKxW"/>
</dbReference>
<evidence type="ECO:0000256" key="6">
    <source>
        <dbReference type="SAM" id="Phobius"/>
    </source>
</evidence>
<proteinExistence type="predicted"/>
<feature type="domain" description="Gram-positive cocci surface proteins LPxTG" evidence="7">
    <location>
        <begin position="1159"/>
        <end position="1192"/>
    </location>
</feature>
<evidence type="ECO:0000259" key="7">
    <source>
        <dbReference type="PROSITE" id="PS50847"/>
    </source>
</evidence>
<dbReference type="InterPro" id="IPR019931">
    <property type="entry name" value="LPXTG_anchor"/>
</dbReference>
<evidence type="ECO:0000256" key="2">
    <source>
        <dbReference type="ARBA" id="ARBA00022525"/>
    </source>
</evidence>
<dbReference type="InterPro" id="IPR041277">
    <property type="entry name" value="MBG_Lactobacillales"/>
</dbReference>
<sequence>MKKIKQRQQKLQHDCAQVKEHFKMYKVGRTWLFAGLLTVSLGAGIAIEQQDANAQVSEDNASVTAKQAVVPAVSNQAVLKTSTQDTGTTEANADPSTTTPSTEVNDDVQTTNLGVVDSATEIDQAKKAADEAYQTTGKAQTITATSPTTASTGVTENTPTQEAVNVKVDNATKVYDNKDTTPVNYTVTLSDNLTAPSGWYLTDQDNEYLVDATSGDLDLSQVGQDAGTYNISLSSTGLQRLNAVAANHQKNLAVSSADVTPGKLTIIKAPVATGSVLISGGSKHYDNDPATDPSSYKVSLAAGLKAPADWVANGDGTYTIPANFTDLAVGITSQQAGQYQINLSAAGLQKLMAANKNDDISSRIVTAGTFTIENNNKLIIGTVNMNINTSLPDKLTVAVSRFETVPTDWQNIYDNSGQDSIVYSVPIAYFDTSAVNPATEGTYAVTLSSDALATLNTANSTNQIAPTNIQTGQIVVVNEPADVKDWSLANFGGRLKDKDDHMIKGVLTDGSVVYMTLPLFNNQGTPFTFTNLTEFIIVPTGLVVADSSSTTTNGQTITSYTKANDPARSVQDQLTASLTEKGMTYSNFKVTQLANYNGRQTFAVQFGSVDLNNPHFADGYPVALTVDPNLTSDITVNYGDRKVQNDAAILYATDSYNWTNGSYKLVNRGDYPNILPVATALGVTDAVTINDFYDNSDWTGSFTIVHGNITDTYRLTDEFGTQIADPVTISGKGGDIYNPLQVVPEKINTSDGQTYVLDTTSLALEQQFKGATGTSTSVEGNTYTVKYKLVLDSSKVKVQVNDKEKKWDGLTPNNYIVTLPAGLKAPSTWFRLSNGSYSVDADSGDLDLSAVKPEVGSYPITLSKQGLAKLLTNAYLFDNQVVVGGTLTITPVNVLVNVLDTSGNVLKPQQKITLGGDQDVPGANASAAGYSNDQLVKIVWNYDPTSPMNSDQTVQQVMVINRANNTVTSTTTYADPSKPAQTVTWTLDQLRQFDTHLVAGESIGNAFAQYLNDLQKLVGFGQTPTLPAGNPFVGAYTQFTSWDIVYQANTPVNDHPGTPDVPNVPNQPTAPETPTTPPTETPTTPEDGTGIPTGDHTEVTTDENQTVTGDDAGHVVTETHGTSGVKTTAAGLQQTTSAVQGQAKGLAVRSKNETKAETLPQTSEHSASVWQLLGLSLMSLLGLAVHKKRKED</sequence>
<dbReference type="OrthoDB" id="2330012at2"/>
<dbReference type="Proteomes" id="UP000198374">
    <property type="component" value="Unassembled WGS sequence"/>
</dbReference>
<dbReference type="EMBL" id="BCMF01000006">
    <property type="protein sequence ID" value="GAW99406.1"/>
    <property type="molecule type" value="Genomic_DNA"/>
</dbReference>
<keyword evidence="6" id="KW-1133">Transmembrane helix</keyword>
<reference evidence="8 9" key="1">
    <citation type="submission" date="2015-11" db="EMBL/GenBank/DDBJ databases">
        <title>Draft genome sequences of new species of the genus Lactobacillus isolated from orchardgrass silage.</title>
        <authorList>
            <person name="Tohno M."/>
            <person name="Tanizawa Y."/>
            <person name="Arita M."/>
        </authorList>
    </citation>
    <scope>NUCLEOTIDE SEQUENCE [LARGE SCALE GENOMIC DNA]</scope>
    <source>
        <strain evidence="8 9">IWT30</strain>
    </source>
</reference>
<evidence type="ECO:0000256" key="5">
    <source>
        <dbReference type="SAM" id="MobiDB-lite"/>
    </source>
</evidence>
<keyword evidence="9" id="KW-1185">Reference proteome</keyword>
<feature type="compositionally biased region" description="Low complexity" evidence="5">
    <location>
        <begin position="1081"/>
        <end position="1094"/>
    </location>
</feature>
<feature type="transmembrane region" description="Helical" evidence="6">
    <location>
        <begin position="30"/>
        <end position="47"/>
    </location>
</feature>
<evidence type="ECO:0000256" key="4">
    <source>
        <dbReference type="ARBA" id="ARBA00023088"/>
    </source>
</evidence>
<dbReference type="RefSeq" id="WP_089109203.1">
    <property type="nucleotide sequence ID" value="NZ_BCMF01000006.1"/>
</dbReference>
<keyword evidence="3" id="KW-0732">Signal</keyword>
<dbReference type="Gene3D" id="3.10.430.110">
    <property type="match status" value="3"/>
</dbReference>
<dbReference type="Pfam" id="PF17883">
    <property type="entry name" value="MBG"/>
    <property type="match status" value="3"/>
</dbReference>
<keyword evidence="1" id="KW-0134">Cell wall</keyword>
<evidence type="ECO:0000256" key="3">
    <source>
        <dbReference type="ARBA" id="ARBA00022729"/>
    </source>
</evidence>
<dbReference type="Pfam" id="PF19258">
    <property type="entry name" value="KxYKxGKxW_sig"/>
    <property type="match status" value="1"/>
</dbReference>
<organism evidence="8 9">
    <name type="scientific">Secundilactobacillus mixtipabuli</name>
    <dbReference type="NCBI Taxonomy" id="1435342"/>
    <lineage>
        <taxon>Bacteria</taxon>
        <taxon>Bacillati</taxon>
        <taxon>Bacillota</taxon>
        <taxon>Bacilli</taxon>
        <taxon>Lactobacillales</taxon>
        <taxon>Lactobacillaceae</taxon>
        <taxon>Secundilactobacillus</taxon>
    </lineage>
</organism>
<dbReference type="PROSITE" id="PS50847">
    <property type="entry name" value="GRAM_POS_ANCHORING"/>
    <property type="match status" value="1"/>
</dbReference>
<dbReference type="NCBIfam" id="TIGR01167">
    <property type="entry name" value="LPXTG_anchor"/>
    <property type="match status" value="1"/>
</dbReference>
<name>A0A1Z5IC52_9LACO</name>
<keyword evidence="4" id="KW-0572">Peptidoglycan-anchor</keyword>
<keyword evidence="6" id="KW-0812">Transmembrane</keyword>
<keyword evidence="2" id="KW-0964">Secreted</keyword>